<dbReference type="NCBIfam" id="NF008731">
    <property type="entry name" value="PRK11752.1"/>
    <property type="match status" value="1"/>
</dbReference>
<feature type="domain" description="GST C-terminal" evidence="3">
    <location>
        <begin position="150"/>
        <end position="284"/>
    </location>
</feature>
<dbReference type="PANTHER" id="PTHR44051:SF22">
    <property type="entry name" value="DISULFIDE-BOND OXIDOREDUCTASE YGHU"/>
    <property type="match status" value="1"/>
</dbReference>
<evidence type="ECO:0000313" key="4">
    <source>
        <dbReference type="EMBL" id="MBO0664412.1"/>
    </source>
</evidence>
<evidence type="ECO:0000256" key="1">
    <source>
        <dbReference type="SAM" id="MobiDB-lite"/>
    </source>
</evidence>
<dbReference type="CDD" id="cd10292">
    <property type="entry name" value="GST_C_YghU_like"/>
    <property type="match status" value="1"/>
</dbReference>
<dbReference type="Pfam" id="PF13410">
    <property type="entry name" value="GST_C_2"/>
    <property type="match status" value="1"/>
</dbReference>
<dbReference type="InterPro" id="IPR036282">
    <property type="entry name" value="Glutathione-S-Trfase_C_sf"/>
</dbReference>
<name>A0A939G375_9HYPH</name>
<dbReference type="Gene3D" id="1.20.1050.10">
    <property type="match status" value="1"/>
</dbReference>
<dbReference type="AlphaFoldDB" id="A0A939G375"/>
<dbReference type="PANTHER" id="PTHR44051">
    <property type="entry name" value="GLUTATHIONE S-TRANSFERASE-RELATED"/>
    <property type="match status" value="1"/>
</dbReference>
<dbReference type="InterPro" id="IPR040079">
    <property type="entry name" value="Glutathione_S-Trfase"/>
</dbReference>
<comment type="caution">
    <text evidence="4">The sequence shown here is derived from an EMBL/GenBank/DDBJ whole genome shotgun (WGS) entry which is preliminary data.</text>
</comment>
<feature type="domain" description="GST N-terminal" evidence="2">
    <location>
        <begin position="57"/>
        <end position="147"/>
    </location>
</feature>
<sequence>MSDDNKFPPENNLPAGYVPPKVWEYEPGNGGQFASINRPTAGARDEQELPVGKHPLQLYSLGTPNGQKVTIMLEELLAAGHAEAEYDAWLIRIDKGQQFGSGFVSVNPNSKIPALMDHKPKDGGAPLRVFESGSILSYLAEKFGAFLPSDLRGRTEAMNWLYWQMGSAPFVGGGFGHFYAYAPIKIQYAIDRYAMETKRQMDVLDRHLKDHEYLAGSAYSIADMAVWPWYGRLASHDAYGDAGTFLSVEDYANVQRWTKQVGARAAVKRGAMVNSLTGDPATQLHERHDASDFETKTEDKIGDKA</sequence>
<dbReference type="Proteomes" id="UP000664122">
    <property type="component" value="Unassembled WGS sequence"/>
</dbReference>
<dbReference type="InterPro" id="IPR004045">
    <property type="entry name" value="Glutathione_S-Trfase_N"/>
</dbReference>
<keyword evidence="5" id="KW-1185">Reference proteome</keyword>
<accession>A0A939G375</accession>
<dbReference type="SUPFAM" id="SSF47616">
    <property type="entry name" value="GST C-terminal domain-like"/>
    <property type="match status" value="1"/>
</dbReference>
<evidence type="ECO:0000313" key="5">
    <source>
        <dbReference type="Proteomes" id="UP000664122"/>
    </source>
</evidence>
<protein>
    <submittedName>
        <fullName evidence="4">Glutathione-dependent disulfide-bond oxidoreductase</fullName>
    </submittedName>
</protein>
<reference evidence="4" key="1">
    <citation type="submission" date="2021-03" db="EMBL/GenBank/DDBJ databases">
        <title>Whole genome sequence of Jiella sp. CQZ9-1.</title>
        <authorList>
            <person name="Tuo L."/>
        </authorList>
    </citation>
    <scope>NUCLEOTIDE SEQUENCE</scope>
    <source>
        <strain evidence="4">CQZ9-1</strain>
    </source>
</reference>
<proteinExistence type="predicted"/>
<dbReference type="CDD" id="cd03048">
    <property type="entry name" value="GST_N_Ure2p_like"/>
    <property type="match status" value="1"/>
</dbReference>
<dbReference type="RefSeq" id="WP_207259330.1">
    <property type="nucleotide sequence ID" value="NZ_JAFMPP010000021.1"/>
</dbReference>
<dbReference type="Gene3D" id="3.40.30.10">
    <property type="entry name" value="Glutaredoxin"/>
    <property type="match status" value="1"/>
</dbReference>
<dbReference type="SFLD" id="SFLDG00358">
    <property type="entry name" value="Main_(cytGST)"/>
    <property type="match status" value="1"/>
</dbReference>
<feature type="compositionally biased region" description="Basic and acidic residues" evidence="1">
    <location>
        <begin position="284"/>
        <end position="305"/>
    </location>
</feature>
<gene>
    <name evidence="4" type="primary">yghU</name>
    <name evidence="4" type="ORF">J1C48_17700</name>
</gene>
<dbReference type="SFLD" id="SFLDS00019">
    <property type="entry name" value="Glutathione_Transferase_(cytos"/>
    <property type="match status" value="1"/>
</dbReference>
<evidence type="ECO:0000259" key="2">
    <source>
        <dbReference type="PROSITE" id="PS50404"/>
    </source>
</evidence>
<evidence type="ECO:0000259" key="3">
    <source>
        <dbReference type="PROSITE" id="PS50405"/>
    </source>
</evidence>
<feature type="region of interest" description="Disordered" evidence="1">
    <location>
        <begin position="277"/>
        <end position="305"/>
    </location>
</feature>
<dbReference type="SFLD" id="SFLDG01151">
    <property type="entry name" value="Main.2:_Nu-like"/>
    <property type="match status" value="1"/>
</dbReference>
<dbReference type="InterPro" id="IPR010987">
    <property type="entry name" value="Glutathione-S-Trfase_C-like"/>
</dbReference>
<organism evidence="4 5">
    <name type="scientific">Jiella flava</name>
    <dbReference type="NCBI Taxonomy" id="2816857"/>
    <lineage>
        <taxon>Bacteria</taxon>
        <taxon>Pseudomonadati</taxon>
        <taxon>Pseudomonadota</taxon>
        <taxon>Alphaproteobacteria</taxon>
        <taxon>Hyphomicrobiales</taxon>
        <taxon>Aurantimonadaceae</taxon>
        <taxon>Jiella</taxon>
    </lineage>
</organism>
<dbReference type="PROSITE" id="PS50404">
    <property type="entry name" value="GST_NTER"/>
    <property type="match status" value="1"/>
</dbReference>
<dbReference type="InterPro" id="IPR036249">
    <property type="entry name" value="Thioredoxin-like_sf"/>
</dbReference>
<dbReference type="SUPFAM" id="SSF52833">
    <property type="entry name" value="Thioredoxin-like"/>
    <property type="match status" value="1"/>
</dbReference>
<dbReference type="PROSITE" id="PS50405">
    <property type="entry name" value="GST_CTER"/>
    <property type="match status" value="1"/>
</dbReference>
<dbReference type="EMBL" id="JAFMPP010000021">
    <property type="protein sequence ID" value="MBO0664412.1"/>
    <property type="molecule type" value="Genomic_DNA"/>
</dbReference>
<dbReference type="Pfam" id="PF02798">
    <property type="entry name" value="GST_N"/>
    <property type="match status" value="1"/>
</dbReference>